<reference evidence="1" key="1">
    <citation type="submission" date="2021-11" db="EMBL/GenBank/DDBJ databases">
        <title>Description of novel Chryseobacterium species.</title>
        <authorList>
            <person name="Saticioglu I.B."/>
            <person name="Ay H."/>
            <person name="Altun S."/>
            <person name="Duman M."/>
        </authorList>
    </citation>
    <scope>NUCLEOTIDE SEQUENCE</scope>
    <source>
        <strain evidence="1">C-17</strain>
    </source>
</reference>
<evidence type="ECO:0008006" key="3">
    <source>
        <dbReference type="Google" id="ProtNLM"/>
    </source>
</evidence>
<dbReference type="EMBL" id="JAJNAY010000002">
    <property type="protein sequence ID" value="MCD1118638.1"/>
    <property type="molecule type" value="Genomic_DNA"/>
</dbReference>
<organism evidence="1 2">
    <name type="scientific">Chryseobacterium turcicum</name>
    <dbReference type="NCBI Taxonomy" id="2898076"/>
    <lineage>
        <taxon>Bacteria</taxon>
        <taxon>Pseudomonadati</taxon>
        <taxon>Bacteroidota</taxon>
        <taxon>Flavobacteriia</taxon>
        <taxon>Flavobacteriales</taxon>
        <taxon>Weeksellaceae</taxon>
        <taxon>Chryseobacterium group</taxon>
        <taxon>Chryseobacterium</taxon>
    </lineage>
</organism>
<dbReference type="Proteomes" id="UP001108025">
    <property type="component" value="Unassembled WGS sequence"/>
</dbReference>
<dbReference type="RefSeq" id="WP_230671673.1">
    <property type="nucleotide sequence ID" value="NZ_JAJNAY010000002.1"/>
</dbReference>
<protein>
    <recommendedName>
        <fullName evidence="3">Lipoprotein</fullName>
    </recommendedName>
</protein>
<keyword evidence="2" id="KW-1185">Reference proteome</keyword>
<accession>A0A9Q3V2Y3</accession>
<dbReference type="PROSITE" id="PS51257">
    <property type="entry name" value="PROKAR_LIPOPROTEIN"/>
    <property type="match status" value="1"/>
</dbReference>
<evidence type="ECO:0000313" key="2">
    <source>
        <dbReference type="Proteomes" id="UP001108025"/>
    </source>
</evidence>
<gene>
    <name evidence="1" type="ORF">LO744_17500</name>
</gene>
<sequence length="224" mass="25965">MKKIKNLILLIGLFIITSCNGRTDLETLKYNEKIAFVDNLEKDFSLYVPLEGIYRVKKINKFKLFGISLKDDSIKFKNEGATYSNILNIVVDSYKENKYLGFELEIIDEKLGNDFFEILKKRYGKPLKKYEYKDDKNIVIDYLWQNKSTNQIVLFKKNAEDGHTSLNGGEAILHQTRIIILKDGLSAKPDEKNPRNTQEKVDALLKSNPKAFDILEIFKSQIQD</sequence>
<comment type="caution">
    <text evidence="1">The sequence shown here is derived from an EMBL/GenBank/DDBJ whole genome shotgun (WGS) entry which is preliminary data.</text>
</comment>
<evidence type="ECO:0000313" key="1">
    <source>
        <dbReference type="EMBL" id="MCD1118638.1"/>
    </source>
</evidence>
<name>A0A9Q3V2Y3_9FLAO</name>
<proteinExistence type="predicted"/>
<dbReference type="AlphaFoldDB" id="A0A9Q3V2Y3"/>